<dbReference type="PANTHER" id="PTHR45947:SF14">
    <property type="entry name" value="SLL1723 PROTEIN"/>
    <property type="match status" value="1"/>
</dbReference>
<reference evidence="4" key="1">
    <citation type="submission" date="2018-08" db="EMBL/GenBank/DDBJ databases">
        <authorList>
            <person name="Zhang J."/>
            <person name="Du Z.-J."/>
        </authorList>
    </citation>
    <scope>NUCLEOTIDE SEQUENCE [LARGE SCALE GENOMIC DNA]</scope>
    <source>
        <strain evidence="4">KCTC 52655</strain>
    </source>
</reference>
<dbReference type="EMBL" id="QRHA01000001">
    <property type="protein sequence ID" value="RDV29198.1"/>
    <property type="molecule type" value="Genomic_DNA"/>
</dbReference>
<evidence type="ECO:0000259" key="2">
    <source>
        <dbReference type="Pfam" id="PF13439"/>
    </source>
</evidence>
<dbReference type="InterPro" id="IPR001296">
    <property type="entry name" value="Glyco_trans_1"/>
</dbReference>
<feature type="domain" description="Glycosyltransferase subfamily 4-like N-terminal" evidence="2">
    <location>
        <begin position="15"/>
        <end position="170"/>
    </location>
</feature>
<feature type="domain" description="Glycosyl transferase family 1" evidence="1">
    <location>
        <begin position="181"/>
        <end position="347"/>
    </location>
</feature>
<name>A0A3D8MG47_9ALTE</name>
<dbReference type="Pfam" id="PF13439">
    <property type="entry name" value="Glyco_transf_4"/>
    <property type="match status" value="1"/>
</dbReference>
<dbReference type="PANTHER" id="PTHR45947">
    <property type="entry name" value="SULFOQUINOVOSYL TRANSFERASE SQD2"/>
    <property type="match status" value="1"/>
</dbReference>
<proteinExistence type="predicted"/>
<organism evidence="3 4">
    <name type="scientific">Alteromonas aestuariivivens</name>
    <dbReference type="NCBI Taxonomy" id="1938339"/>
    <lineage>
        <taxon>Bacteria</taxon>
        <taxon>Pseudomonadati</taxon>
        <taxon>Pseudomonadota</taxon>
        <taxon>Gammaproteobacteria</taxon>
        <taxon>Alteromonadales</taxon>
        <taxon>Alteromonadaceae</taxon>
        <taxon>Alteromonas/Salinimonas group</taxon>
        <taxon>Alteromonas</taxon>
    </lineage>
</organism>
<evidence type="ECO:0000313" key="3">
    <source>
        <dbReference type="EMBL" id="RDV29198.1"/>
    </source>
</evidence>
<keyword evidence="3" id="KW-0808">Transferase</keyword>
<accession>A0A3D8MG47</accession>
<comment type="caution">
    <text evidence="3">The sequence shown here is derived from an EMBL/GenBank/DDBJ whole genome shotgun (WGS) entry which is preliminary data.</text>
</comment>
<dbReference type="SUPFAM" id="SSF53756">
    <property type="entry name" value="UDP-Glycosyltransferase/glycogen phosphorylase"/>
    <property type="match status" value="1"/>
</dbReference>
<dbReference type="GO" id="GO:0016757">
    <property type="term" value="F:glycosyltransferase activity"/>
    <property type="evidence" value="ECO:0007669"/>
    <property type="project" value="InterPro"/>
</dbReference>
<keyword evidence="4" id="KW-1185">Reference proteome</keyword>
<protein>
    <submittedName>
        <fullName evidence="3">Glycosyltransferase</fullName>
    </submittedName>
</protein>
<dbReference type="OrthoDB" id="9775208at2"/>
<sequence>MPRSKVLHITYDMRIGGTEMVIKNIIEGTDPSEFDMSIFCIEAPLGPWGKELQESGIAITTHERQPGFDTSLVKTIRKHILENQIDVVHCHQYTPWVYGALAAAFTKAKVIFTEHGRFYPDSSSWKRKLVNPLLMKFTNQVTAISKATKEALVEFEYIPRDKIEVIYNGIKPLEVDMSKVPETKEALGIPKDAKVLGTIARFDPIKNHAMMLDAFALVLKEFPDTWLVMVGDGDERQNIEAKIASLGIGHRVVLTGYQPNPADLQAAMDIFLLSSLSEGTSMTLLEAMSLGKPCVVTDAGGNAEIIKNSVNGFVTENQNEQPFAAAINQIIHSNSLSAEMGSKAEQRFYNKFPVSQMSQKYCSLYSALN</sequence>
<dbReference type="InterPro" id="IPR050194">
    <property type="entry name" value="Glycosyltransferase_grp1"/>
</dbReference>
<dbReference type="Proteomes" id="UP000256561">
    <property type="component" value="Unassembled WGS sequence"/>
</dbReference>
<dbReference type="Pfam" id="PF00534">
    <property type="entry name" value="Glycos_transf_1"/>
    <property type="match status" value="1"/>
</dbReference>
<evidence type="ECO:0000259" key="1">
    <source>
        <dbReference type="Pfam" id="PF00534"/>
    </source>
</evidence>
<dbReference type="RefSeq" id="WP_115591488.1">
    <property type="nucleotide sequence ID" value="NZ_QRHA01000001.1"/>
</dbReference>
<dbReference type="AlphaFoldDB" id="A0A3D8MG47"/>
<evidence type="ECO:0000313" key="4">
    <source>
        <dbReference type="Proteomes" id="UP000256561"/>
    </source>
</evidence>
<dbReference type="InterPro" id="IPR028098">
    <property type="entry name" value="Glyco_trans_4-like_N"/>
</dbReference>
<dbReference type="Gene3D" id="3.40.50.2000">
    <property type="entry name" value="Glycogen Phosphorylase B"/>
    <property type="match status" value="2"/>
</dbReference>
<gene>
    <name evidence="3" type="ORF">DXV75_01685</name>
</gene>